<dbReference type="SUPFAM" id="SSF48403">
    <property type="entry name" value="Ankyrin repeat"/>
    <property type="match status" value="1"/>
</dbReference>
<organism evidence="6 7">
    <name type="scientific">Dactylellina haptotyla (strain CBS 200.50)</name>
    <name type="common">Nematode-trapping fungus</name>
    <name type="synonym">Monacrosporium haptotylum</name>
    <dbReference type="NCBI Taxonomy" id="1284197"/>
    <lineage>
        <taxon>Eukaryota</taxon>
        <taxon>Fungi</taxon>
        <taxon>Dikarya</taxon>
        <taxon>Ascomycota</taxon>
        <taxon>Pezizomycotina</taxon>
        <taxon>Orbiliomycetes</taxon>
        <taxon>Orbiliales</taxon>
        <taxon>Orbiliaceae</taxon>
        <taxon>Dactylellina</taxon>
    </lineage>
</organism>
<evidence type="ECO:0000256" key="2">
    <source>
        <dbReference type="PROSITE-ProRule" id="PRU00023"/>
    </source>
</evidence>
<keyword evidence="7" id="KW-1185">Reference proteome</keyword>
<evidence type="ECO:0000256" key="4">
    <source>
        <dbReference type="SAM" id="MobiDB-lite"/>
    </source>
</evidence>
<feature type="region of interest" description="Disordered" evidence="4">
    <location>
        <begin position="818"/>
        <end position="855"/>
    </location>
</feature>
<dbReference type="PROSITE" id="PS50188">
    <property type="entry name" value="B302_SPRY"/>
    <property type="match status" value="1"/>
</dbReference>
<dbReference type="InterPro" id="IPR056884">
    <property type="entry name" value="NPHP3-like_N"/>
</dbReference>
<dbReference type="InterPro" id="IPR001870">
    <property type="entry name" value="B30.2/SPRY"/>
</dbReference>
<name>S8A0J7_DACHA</name>
<dbReference type="InterPro" id="IPR044736">
    <property type="entry name" value="Gid1/RanBPM/SPLA_SPRY"/>
</dbReference>
<keyword evidence="2" id="KW-0040">ANK repeat</keyword>
<dbReference type="Pfam" id="PF00622">
    <property type="entry name" value="SPRY"/>
    <property type="match status" value="1"/>
</dbReference>
<evidence type="ECO:0000313" key="6">
    <source>
        <dbReference type="EMBL" id="EPS36209.1"/>
    </source>
</evidence>
<dbReference type="Gene3D" id="1.25.40.20">
    <property type="entry name" value="Ankyrin repeat-containing domain"/>
    <property type="match status" value="2"/>
</dbReference>
<dbReference type="EMBL" id="AQGS01000958">
    <property type="protein sequence ID" value="EPS36209.1"/>
    <property type="molecule type" value="Genomic_DNA"/>
</dbReference>
<feature type="coiled-coil region" evidence="3">
    <location>
        <begin position="252"/>
        <end position="302"/>
    </location>
</feature>
<dbReference type="SMART" id="SM00449">
    <property type="entry name" value="SPRY"/>
    <property type="match status" value="1"/>
</dbReference>
<evidence type="ECO:0000313" key="7">
    <source>
        <dbReference type="Proteomes" id="UP000015100"/>
    </source>
</evidence>
<feature type="compositionally biased region" description="Polar residues" evidence="4">
    <location>
        <begin position="1"/>
        <end position="16"/>
    </location>
</feature>
<feature type="region of interest" description="Disordered" evidence="4">
    <location>
        <begin position="523"/>
        <end position="554"/>
    </location>
</feature>
<feature type="region of interest" description="Disordered" evidence="4">
    <location>
        <begin position="1"/>
        <end position="34"/>
    </location>
</feature>
<dbReference type="Pfam" id="PF12796">
    <property type="entry name" value="Ank_2"/>
    <property type="match status" value="1"/>
</dbReference>
<dbReference type="SUPFAM" id="SSF49899">
    <property type="entry name" value="Concanavalin A-like lectins/glucanases"/>
    <property type="match status" value="1"/>
</dbReference>
<proteinExistence type="predicted"/>
<dbReference type="Proteomes" id="UP000015100">
    <property type="component" value="Unassembled WGS sequence"/>
</dbReference>
<dbReference type="PROSITE" id="PS50088">
    <property type="entry name" value="ANK_REPEAT"/>
    <property type="match status" value="1"/>
</dbReference>
<dbReference type="InterPro" id="IPR002110">
    <property type="entry name" value="Ankyrin_rpt"/>
</dbReference>
<dbReference type="STRING" id="1284197.S8A0J7"/>
<dbReference type="Pfam" id="PF24883">
    <property type="entry name" value="NPHP3_N"/>
    <property type="match status" value="1"/>
</dbReference>
<evidence type="ECO:0000259" key="5">
    <source>
        <dbReference type="PROSITE" id="PS50188"/>
    </source>
</evidence>
<feature type="domain" description="B30.2/SPRY" evidence="5">
    <location>
        <begin position="1566"/>
        <end position="1766"/>
    </location>
</feature>
<dbReference type="OrthoDB" id="1577640at2759"/>
<dbReference type="InterPro" id="IPR003877">
    <property type="entry name" value="SPRY_dom"/>
</dbReference>
<dbReference type="InterPro" id="IPR043136">
    <property type="entry name" value="B30.2/SPRY_sf"/>
</dbReference>
<dbReference type="SMART" id="SM00248">
    <property type="entry name" value="ANK"/>
    <property type="match status" value="5"/>
</dbReference>
<protein>
    <recommendedName>
        <fullName evidence="5">B30.2/SPRY domain-containing protein</fullName>
    </recommendedName>
</protein>
<dbReference type="CDD" id="cd12885">
    <property type="entry name" value="SPRY_RanBP_like"/>
    <property type="match status" value="1"/>
</dbReference>
<reference evidence="7" key="2">
    <citation type="submission" date="2013-04" db="EMBL/GenBank/DDBJ databases">
        <title>Genomic mechanisms accounting for the adaptation to parasitism in nematode-trapping fungi.</title>
        <authorList>
            <person name="Ahren D.G."/>
        </authorList>
    </citation>
    <scope>NUCLEOTIDE SEQUENCE [LARGE SCALE GENOMIC DNA]</scope>
    <source>
        <strain evidence="7">CBS 200.50</strain>
    </source>
</reference>
<feature type="region of interest" description="Disordered" evidence="4">
    <location>
        <begin position="428"/>
        <end position="459"/>
    </location>
</feature>
<dbReference type="InterPro" id="IPR036770">
    <property type="entry name" value="Ankyrin_rpt-contain_sf"/>
</dbReference>
<dbReference type="PANTHER" id="PTHR10039">
    <property type="entry name" value="AMELOGENIN"/>
    <property type="match status" value="1"/>
</dbReference>
<keyword evidence="3" id="KW-0175">Coiled coil</keyword>
<keyword evidence="1" id="KW-0677">Repeat</keyword>
<accession>S8A0J7</accession>
<dbReference type="InterPro" id="IPR013320">
    <property type="entry name" value="ConA-like_dom_sf"/>
</dbReference>
<reference evidence="6 7" key="1">
    <citation type="journal article" date="2013" name="PLoS Genet.">
        <title>Genomic mechanisms accounting for the adaptation to parasitism in nematode-trapping fungi.</title>
        <authorList>
            <person name="Meerupati T."/>
            <person name="Andersson K.M."/>
            <person name="Friman E."/>
            <person name="Kumar D."/>
            <person name="Tunlid A."/>
            <person name="Ahren D."/>
        </authorList>
    </citation>
    <scope>NUCLEOTIDE SEQUENCE [LARGE SCALE GENOMIC DNA]</scope>
    <source>
        <strain evidence="6 7">CBS 200.50</strain>
    </source>
</reference>
<feature type="compositionally biased region" description="Acidic residues" evidence="4">
    <location>
        <begin position="827"/>
        <end position="842"/>
    </location>
</feature>
<evidence type="ECO:0000256" key="1">
    <source>
        <dbReference type="ARBA" id="ARBA00022737"/>
    </source>
</evidence>
<dbReference type="eggNOG" id="KOG1477">
    <property type="taxonomic scope" value="Eukaryota"/>
</dbReference>
<comment type="caution">
    <text evidence="6">The sequence shown here is derived from an EMBL/GenBank/DDBJ whole genome shotgun (WGS) entry which is preliminary data.</text>
</comment>
<sequence>MSNPTAATPQTGSSTVPAAPAAPAQDLRVRRQEDDSKCWLEAKIRFQDRIRQSKRPPSQDNINDFLNNNVNVSKAISECEILKARADSRYDGPLGKLLSVLNVLKDVGDAVLTCAPETVSIAWGIISLLVGVGVNDMENCGKISEASTNIVTIILNCRLYENRHDSNSKQGLRATELAERVMEAIKELITVILEFFWHANRKLRQDRKLKNFIDIFNFKSTANEKYEAIIVMYKDLRGMAQDEFEDNVLSWLNEIKQENAKLAETLKGENEEVIKKLLLPELHEIKNKLDDIQADVTEVKVDVKVVKGDIEDVKIDMKDIKDGVTNLKDGGIERLREKLLKETFQRYYVDLGPSNAHIQILSMTLGPLKRKAGSSTRHLSRWLFTNENYLSWQDGSLKLLYVKGQAGFGKSATMAVAIERLLETTNEDHFREAHPPYKSVSTAGDGTPSRPGSPESPTSSLKGCPVLYFFFKRGDAGTELTQKAFQSLLAQLAHPKHAWSTEEMTKVIKILARTTNEMHGSAVDGETTIINDKEDPANQQARSKPFPGQKSTKTGIDANLDKLERIARLLGKTVYIVVDGVDESTDQQLAGLMPKLIALGRSTKASFKIMVSSRENMDLEKHFATNEESKKLFTRQITREDSGDLVEGERGGPQKTGLQCIAYGDTAIMTVTKSTNEPDMRAYLEDSLTELLNPLAAQLMKLSGPEYDLGVLDKNISKKQVKEIQRMVDTIQKKAEGMFTYSAMVIASLNQPSPLSIKQRVRQLPDQMDSLYARHLESLTTSQRKLVMLALERVIYSPRDINTFEIIEQFKGEYLEAKDREASGEYDSGEEGEDEDSSDGESDAGLQDSQTPEEFEKGVTRLLDKEEQKPDIVYTTHHLETAGREFFKFGNGRIDAIHKSVRDWVEKEAKKSEQRYARQMAISDIFQRDDSEMFVENIAVSADFKSEKDAHLDTLIYLFEVITNERFMDKYLPLHAYNLVSVYMKGTNDIDRDIDDNENPTTRGRGEISRWPHHMERVAELWPKELRVGKKWDKLRNLLRKFSHPDIFRRWASHAYIIESGLRGVWKSIEVLSSPGLALVIVGNVNIFMDFLLTDKNVSYDFRAEAEACGQSVLHVPVIFWFPDIVERLIVEGRVDISAKDKDGNTPFDICWHTFCSFRLTSEETLKASLNVILKVSPNINLNSLKDELGNELEYSSALDYFIDNGNLELFETLMENQSPNICLDVPDASTGQTILHTIWHSPAPGLRIHRNHEVQVEVARRLLKAGCDPNFQDTNSAGPLQFAVSAMNKRGVELLIEAGANVNDDNTAGQTALHVCVSAETNNGTSHSTLTLAEFERERMAIIYVLKRAGADINIRTKTGKTPLMDALLKDRLEVARALLDMHASEKPGDHSYLLQRDIRERTLLHLAGFQIDHDVSRIIAEMVISRLEPAEITEILDLKENTGFTALRIAWVYDSPKLLAYLIQCHHRYQSGTNSISLQKHIFPTLWTRDLPKEAFEILTSRSEKELSQFILSLQLRKLIVLFLVGDIAEYDVDPFYLDDEGWDAFDWAYQYSRLDVMDDHFPEQWRTVDYTAREMGWRERFKPITGWDSQNTHEMIEISDGGLLTTRIEGYGKDLEEDSRFGASSKYPVPPYQDFFYYEITILDAEPKECSFVAIGLVADGLDVSSMPGWVDNSNITFGFHGDDGLFFTSEDRLGKEPESGAVTFGVGDTVGCAYDQATHEVFWTLNGNRVAGGFNDVRERLFPMISGAGIYSTKANFGTNPGFPFVWKGMEGRM</sequence>
<dbReference type="HOGENOM" id="CLU_002709_0_0_1"/>
<feature type="repeat" description="ANK" evidence="2">
    <location>
        <begin position="1276"/>
        <end position="1308"/>
    </location>
</feature>
<evidence type="ECO:0000256" key="3">
    <source>
        <dbReference type="SAM" id="Coils"/>
    </source>
</evidence>
<dbReference type="Gene3D" id="2.60.120.920">
    <property type="match status" value="1"/>
</dbReference>
<gene>
    <name evidence="6" type="ORF">H072_10262</name>
</gene>